<gene>
    <name evidence="1" type="ORF">S01H1_39632</name>
</gene>
<name>X0ULY2_9ZZZZ</name>
<feature type="non-terminal residue" evidence="1">
    <location>
        <position position="1"/>
    </location>
</feature>
<comment type="caution">
    <text evidence="1">The sequence shown here is derived from an EMBL/GenBank/DDBJ whole genome shotgun (WGS) entry which is preliminary data.</text>
</comment>
<proteinExistence type="predicted"/>
<accession>X0ULY2</accession>
<dbReference type="AlphaFoldDB" id="X0ULY2"/>
<feature type="non-terminal residue" evidence="1">
    <location>
        <position position="268"/>
    </location>
</feature>
<evidence type="ECO:0000313" key="1">
    <source>
        <dbReference type="EMBL" id="GAG00307.1"/>
    </source>
</evidence>
<protein>
    <submittedName>
        <fullName evidence="1">Uncharacterized protein</fullName>
    </submittedName>
</protein>
<sequence>YPGSTDEDHAHFDHLTFHDNTEPIEIATPYGEDDLAELQWTQSADTLYLVHPSYKPRKLLRYSHEDWEIEEIDFTGENVITVPDFDADAVWALGAGWVIAAGVCTGTGANGNVVETDILTFGKEYTVVFTISDYGSGNVKPYCGTGGAGTSRSSNGTFTETIVCSGTEDFYFDGTAFNGDLDTVIVSTDPFDSVDNYPRTVTFHEERLFFAGTDTYPQKIWGSVSGDYENFTTGTLDDEAVLYTIASDQVNVIEWLVPSSALIAGTAG</sequence>
<organism evidence="1">
    <name type="scientific">marine sediment metagenome</name>
    <dbReference type="NCBI Taxonomy" id="412755"/>
    <lineage>
        <taxon>unclassified sequences</taxon>
        <taxon>metagenomes</taxon>
        <taxon>ecological metagenomes</taxon>
    </lineage>
</organism>
<dbReference type="EMBL" id="BARS01025034">
    <property type="protein sequence ID" value="GAG00307.1"/>
    <property type="molecule type" value="Genomic_DNA"/>
</dbReference>
<reference evidence="1" key="1">
    <citation type="journal article" date="2014" name="Front. Microbiol.">
        <title>High frequency of phylogenetically diverse reductive dehalogenase-homologous genes in deep subseafloor sedimentary metagenomes.</title>
        <authorList>
            <person name="Kawai M."/>
            <person name="Futagami T."/>
            <person name="Toyoda A."/>
            <person name="Takaki Y."/>
            <person name="Nishi S."/>
            <person name="Hori S."/>
            <person name="Arai W."/>
            <person name="Tsubouchi T."/>
            <person name="Morono Y."/>
            <person name="Uchiyama I."/>
            <person name="Ito T."/>
            <person name="Fujiyama A."/>
            <person name="Inagaki F."/>
            <person name="Takami H."/>
        </authorList>
    </citation>
    <scope>NUCLEOTIDE SEQUENCE</scope>
    <source>
        <strain evidence="1">Expedition CK06-06</strain>
    </source>
</reference>